<keyword evidence="5" id="KW-1185">Reference proteome</keyword>
<comment type="caution">
    <text evidence="4">The sequence shown here is derived from an EMBL/GenBank/DDBJ whole genome shotgun (WGS) entry which is preliminary data.</text>
</comment>
<dbReference type="InterPro" id="IPR007431">
    <property type="entry name" value="ACP_PD"/>
</dbReference>
<keyword evidence="3" id="KW-0443">Lipid metabolism</keyword>
<dbReference type="PIRSF" id="PIRSF011489">
    <property type="entry name" value="DUF479"/>
    <property type="match status" value="1"/>
</dbReference>
<sequence>MNYLAHLFLAENNAASRVGSLLGDFVTGRPESLQGQFPDTVLRGIVRHRAIDRFTDSHRVTLRMKEYVAAPRRRFSGVIADLIHDHFLTRHWDEFHREALPDFVAACNAALREHRLILPPELGDSLEQRIEDHWLEHYGTDEGLDGVFRRIALRNPLFAPIKDSIEDLQRHRSVFEAGFRDFFPDLQAWVKSCGPESSILI</sequence>
<dbReference type="RefSeq" id="WP_264513852.1">
    <property type="nucleotide sequence ID" value="NZ_JAPDDR010000005.1"/>
</dbReference>
<evidence type="ECO:0000256" key="2">
    <source>
        <dbReference type="ARBA" id="ARBA00022801"/>
    </source>
</evidence>
<keyword evidence="2" id="KW-0378">Hydrolase</keyword>
<dbReference type="EMBL" id="JAPDDR010000005">
    <property type="protein sequence ID" value="MCW1914327.1"/>
    <property type="molecule type" value="Genomic_DNA"/>
</dbReference>
<reference evidence="4" key="1">
    <citation type="submission" date="2022-10" db="EMBL/GenBank/DDBJ databases">
        <title>Luteolibacter sp. GHJ8, whole genome shotgun sequencing project.</title>
        <authorList>
            <person name="Zhao G."/>
            <person name="Shen L."/>
        </authorList>
    </citation>
    <scope>NUCLEOTIDE SEQUENCE</scope>
    <source>
        <strain evidence="4">GHJ8</strain>
    </source>
</reference>
<evidence type="ECO:0000313" key="4">
    <source>
        <dbReference type="EMBL" id="MCW1914327.1"/>
    </source>
</evidence>
<proteinExistence type="predicted"/>
<protein>
    <submittedName>
        <fullName evidence="4">ACP phosphodiesterase</fullName>
    </submittedName>
</protein>
<evidence type="ECO:0000256" key="1">
    <source>
        <dbReference type="ARBA" id="ARBA00022516"/>
    </source>
</evidence>
<dbReference type="Pfam" id="PF04336">
    <property type="entry name" value="ACP_PD"/>
    <property type="match status" value="1"/>
</dbReference>
<evidence type="ECO:0000313" key="5">
    <source>
        <dbReference type="Proteomes" id="UP001165653"/>
    </source>
</evidence>
<organism evidence="4 5">
    <name type="scientific">Luteolibacter rhizosphaerae</name>
    <dbReference type="NCBI Taxonomy" id="2989719"/>
    <lineage>
        <taxon>Bacteria</taxon>
        <taxon>Pseudomonadati</taxon>
        <taxon>Verrucomicrobiota</taxon>
        <taxon>Verrucomicrobiia</taxon>
        <taxon>Verrucomicrobiales</taxon>
        <taxon>Verrucomicrobiaceae</taxon>
        <taxon>Luteolibacter</taxon>
    </lineage>
</organism>
<dbReference type="PANTHER" id="PTHR38764:SF1">
    <property type="entry name" value="ACYL CARRIER PROTEIN PHOSPHODIESTERASE"/>
    <property type="match status" value="1"/>
</dbReference>
<evidence type="ECO:0000256" key="3">
    <source>
        <dbReference type="ARBA" id="ARBA00023098"/>
    </source>
</evidence>
<accession>A0ABT3G3T4</accession>
<gene>
    <name evidence="4" type="ORF">OJ996_12120</name>
</gene>
<keyword evidence="1" id="KW-0444">Lipid biosynthesis</keyword>
<dbReference type="Proteomes" id="UP001165653">
    <property type="component" value="Unassembled WGS sequence"/>
</dbReference>
<dbReference type="PANTHER" id="PTHR38764">
    <property type="entry name" value="ACYL CARRIER PROTEIN PHOSPHODIESTERASE"/>
    <property type="match status" value="1"/>
</dbReference>
<name>A0ABT3G3T4_9BACT</name>